<keyword evidence="1" id="KW-0472">Membrane</keyword>
<feature type="transmembrane region" description="Helical" evidence="1">
    <location>
        <begin position="25"/>
        <end position="46"/>
    </location>
</feature>
<comment type="caution">
    <text evidence="2">The sequence shown here is derived from an EMBL/GenBank/DDBJ whole genome shotgun (WGS) entry which is preliminary data.</text>
</comment>
<dbReference type="OrthoDB" id="5297034at2"/>
<dbReference type="InterPro" id="IPR007436">
    <property type="entry name" value="DUF485"/>
</dbReference>
<evidence type="ECO:0000313" key="3">
    <source>
        <dbReference type="Proteomes" id="UP000054977"/>
    </source>
</evidence>
<dbReference type="RefSeq" id="WP_087657012.1">
    <property type="nucleotide sequence ID" value="NZ_FCNW02000004.1"/>
</dbReference>
<dbReference type="Proteomes" id="UP000054977">
    <property type="component" value="Unassembled WGS sequence"/>
</dbReference>
<accession>A0A158G311</accession>
<keyword evidence="1" id="KW-0812">Transmembrane</keyword>
<dbReference type="GO" id="GO:0005886">
    <property type="term" value="C:plasma membrane"/>
    <property type="evidence" value="ECO:0007669"/>
    <property type="project" value="TreeGrafter"/>
</dbReference>
<dbReference type="PANTHER" id="PTHR38598">
    <property type="entry name" value="INNER MEMBRANE PROTEIN YJCH"/>
    <property type="match status" value="1"/>
</dbReference>
<evidence type="ECO:0000256" key="1">
    <source>
        <dbReference type="SAM" id="Phobius"/>
    </source>
</evidence>
<reference evidence="2" key="1">
    <citation type="submission" date="2016-01" db="EMBL/GenBank/DDBJ databases">
        <authorList>
            <person name="Peeters C."/>
        </authorList>
    </citation>
    <scope>NUCLEOTIDE SEQUENCE [LARGE SCALE GENOMIC DNA]</scope>
    <source>
        <strain evidence="2">LMG 22934</strain>
    </source>
</reference>
<dbReference type="InterPro" id="IPR052959">
    <property type="entry name" value="Inner_membrane_assoc"/>
</dbReference>
<organism evidence="2 3">
    <name type="scientific">Caballeronia humi</name>
    <dbReference type="NCBI Taxonomy" id="326474"/>
    <lineage>
        <taxon>Bacteria</taxon>
        <taxon>Pseudomonadati</taxon>
        <taxon>Pseudomonadota</taxon>
        <taxon>Betaproteobacteria</taxon>
        <taxon>Burkholderiales</taxon>
        <taxon>Burkholderiaceae</taxon>
        <taxon>Caballeronia</taxon>
    </lineage>
</organism>
<dbReference type="AlphaFoldDB" id="A0A158G311"/>
<name>A0A158G311_9BURK</name>
<proteinExistence type="predicted"/>
<evidence type="ECO:0000313" key="2">
    <source>
        <dbReference type="EMBL" id="SAL26241.1"/>
    </source>
</evidence>
<gene>
    <name evidence="2" type="ORF">AWB65_01527</name>
</gene>
<dbReference type="STRING" id="326474.AWB65_01527"/>
<sequence>MEEDLVRKIKSNPRYHELVNKRSKLGWTLTAAVLVVYYGYVLLIAFDKELLAKKLGSGVMTLGIPLGLFVIVFTVVITGLYVRHANNTYDDLTDKIKREAA</sequence>
<dbReference type="EMBL" id="FCNW02000004">
    <property type="protein sequence ID" value="SAL26241.1"/>
    <property type="molecule type" value="Genomic_DNA"/>
</dbReference>
<keyword evidence="3" id="KW-1185">Reference proteome</keyword>
<protein>
    <submittedName>
        <fullName evidence="2">Membrane protein</fullName>
    </submittedName>
</protein>
<feature type="transmembrane region" description="Helical" evidence="1">
    <location>
        <begin position="58"/>
        <end position="82"/>
    </location>
</feature>
<keyword evidence="1" id="KW-1133">Transmembrane helix</keyword>
<dbReference type="PANTHER" id="PTHR38598:SF1">
    <property type="entry name" value="INNER MEMBRANE PROTEIN YJCH"/>
    <property type="match status" value="1"/>
</dbReference>
<dbReference type="Pfam" id="PF04341">
    <property type="entry name" value="DUF485"/>
    <property type="match status" value="1"/>
</dbReference>